<evidence type="ECO:0000313" key="29">
    <source>
        <dbReference type="EMBL" id="TDB07783.1"/>
    </source>
</evidence>
<evidence type="ECO:0000256" key="15">
    <source>
        <dbReference type="SAM" id="Phobius"/>
    </source>
</evidence>
<dbReference type="GO" id="GO:0005524">
    <property type="term" value="F:ATP binding"/>
    <property type="evidence" value="ECO:0007669"/>
    <property type="project" value="UniProtKB-KW"/>
</dbReference>
<dbReference type="EMBL" id="QRZL01000039">
    <property type="protein sequence ID" value="RGV68696.1"/>
    <property type="molecule type" value="Genomic_DNA"/>
</dbReference>
<evidence type="ECO:0000259" key="18">
    <source>
        <dbReference type="PROSITE" id="PS50885"/>
    </source>
</evidence>
<dbReference type="PROSITE" id="PS50109">
    <property type="entry name" value="HIS_KIN"/>
    <property type="match status" value="1"/>
</dbReference>
<feature type="transmembrane region" description="Helical" evidence="15">
    <location>
        <begin position="51"/>
        <end position="71"/>
    </location>
</feature>
<evidence type="ECO:0000256" key="10">
    <source>
        <dbReference type="ARBA" id="ARBA00022777"/>
    </source>
</evidence>
<evidence type="ECO:0000256" key="6">
    <source>
        <dbReference type="ARBA" id="ARBA00022553"/>
    </source>
</evidence>
<dbReference type="SMART" id="SM00388">
    <property type="entry name" value="HisKA"/>
    <property type="match status" value="1"/>
</dbReference>
<dbReference type="EMBL" id="VVZA01000006">
    <property type="protein sequence ID" value="KAA5405630.1"/>
    <property type="molecule type" value="Genomic_DNA"/>
</dbReference>
<dbReference type="EMBL" id="SLTX01000001">
    <property type="protein sequence ID" value="TDB07783.1"/>
    <property type="molecule type" value="Genomic_DNA"/>
</dbReference>
<dbReference type="SMART" id="SM00304">
    <property type="entry name" value="HAMP"/>
    <property type="match status" value="1"/>
</dbReference>
<keyword evidence="11 25" id="KW-0067">ATP-binding</keyword>
<name>A0A076ITH0_9BACT</name>
<dbReference type="GO" id="GO:0030295">
    <property type="term" value="F:protein kinase activator activity"/>
    <property type="evidence" value="ECO:0007669"/>
    <property type="project" value="TreeGrafter"/>
</dbReference>
<keyword evidence="10 27" id="KW-0418">Kinase</keyword>
<dbReference type="Proteomes" id="UP000283678">
    <property type="component" value="Unassembled WGS sequence"/>
</dbReference>
<dbReference type="SUPFAM" id="SSF55874">
    <property type="entry name" value="ATPase domain of HSP90 chaperone/DNA topoisomerase II/histidine kinase"/>
    <property type="match status" value="1"/>
</dbReference>
<evidence type="ECO:0000256" key="4">
    <source>
        <dbReference type="ARBA" id="ARBA00012438"/>
    </source>
</evidence>
<evidence type="ECO:0000256" key="2">
    <source>
        <dbReference type="ARBA" id="ARBA00004141"/>
    </source>
</evidence>
<evidence type="ECO:0000313" key="25">
    <source>
        <dbReference type="EMBL" id="MDU0268578.1"/>
    </source>
</evidence>
<dbReference type="EMBL" id="JAWDEV010000001">
    <property type="protein sequence ID" value="MDU0268578.1"/>
    <property type="molecule type" value="Genomic_DNA"/>
</dbReference>
<dbReference type="GeneID" id="93447290"/>
<dbReference type="Gene3D" id="3.30.450.20">
    <property type="entry name" value="PAS domain"/>
    <property type="match status" value="1"/>
</dbReference>
<feature type="transmembrane region" description="Helical" evidence="15">
    <location>
        <begin position="7"/>
        <end position="31"/>
    </location>
</feature>
<dbReference type="EMBL" id="VVYY01000007">
    <property type="protein sequence ID" value="KAA5398496.1"/>
    <property type="molecule type" value="Genomic_DNA"/>
</dbReference>
<reference evidence="19" key="6">
    <citation type="submission" date="2022-01" db="EMBL/GenBank/DDBJ databases">
        <title>Novel bile acid biosynthetic pathways are enriched in the microbiome of centenarians.</title>
        <authorList>
            <person name="Sato Y."/>
            <person name="Atarashi K."/>
            <person name="Plichta R.D."/>
            <person name="Arai Y."/>
            <person name="Sasajima S."/>
            <person name="Kearney M.S."/>
            <person name="Suda W."/>
            <person name="Takeshita K."/>
            <person name="Sasaki T."/>
            <person name="Okamoto S."/>
            <person name="Skelly N.A."/>
            <person name="Okamura Y."/>
            <person name="Vlamakis H."/>
            <person name="Li Y."/>
            <person name="Tanoue T."/>
            <person name="Takei H."/>
            <person name="Nittono H."/>
            <person name="Narushima S."/>
            <person name="Irie J."/>
            <person name="Itoh H."/>
            <person name="Moriya K."/>
            <person name="Sugiura Y."/>
            <person name="Suematsu M."/>
            <person name="Moritoki N."/>
            <person name="Shibata S."/>
            <person name="Littman R.D."/>
            <person name="Fischbach A.M."/>
            <person name="Uwamino Y."/>
            <person name="Inoue T."/>
            <person name="Honda A."/>
            <person name="Hattori M."/>
            <person name="Murai T."/>
            <person name="Xavier J.R."/>
            <person name="Hirose N."/>
            <person name="Honda K."/>
        </authorList>
    </citation>
    <scope>NUCLEOTIDE SEQUENCE</scope>
    <source>
        <strain evidence="19">CE91-St7</strain>
    </source>
</reference>
<evidence type="ECO:0000256" key="9">
    <source>
        <dbReference type="ARBA" id="ARBA00022741"/>
    </source>
</evidence>
<dbReference type="EMBL" id="SLTU01000001">
    <property type="protein sequence ID" value="TDA75644.1"/>
    <property type="molecule type" value="Genomic_DNA"/>
</dbReference>
<dbReference type="CDD" id="cd06225">
    <property type="entry name" value="HAMP"/>
    <property type="match status" value="1"/>
</dbReference>
<reference evidence="27 30" key="1">
    <citation type="submission" date="2018-08" db="EMBL/GenBank/DDBJ databases">
        <title>A genome reference for cultivated species of the human gut microbiota.</title>
        <authorList>
            <person name="Zou Y."/>
            <person name="Xue W."/>
            <person name="Luo G."/>
        </authorList>
    </citation>
    <scope>NUCLEOTIDE SEQUENCE [LARGE SCALE GENOMIC DNA]</scope>
    <source>
        <strain evidence="27 30">AF14-1AC</strain>
    </source>
</reference>
<dbReference type="PROSITE" id="PS50112">
    <property type="entry name" value="PAS"/>
    <property type="match status" value="1"/>
</dbReference>
<keyword evidence="12 15" id="KW-1133">Transmembrane helix</keyword>
<dbReference type="SUPFAM" id="SSF158472">
    <property type="entry name" value="HAMP domain-like"/>
    <property type="match status" value="1"/>
</dbReference>
<evidence type="ECO:0000313" key="30">
    <source>
        <dbReference type="Proteomes" id="UP000283678"/>
    </source>
</evidence>
<evidence type="ECO:0000313" key="27">
    <source>
        <dbReference type="EMBL" id="RGV68696.1"/>
    </source>
</evidence>
<dbReference type="Proteomes" id="UP000500949">
    <property type="component" value="Chromosome"/>
</dbReference>
<accession>A0A076ITH0</accession>
<feature type="domain" description="Histidine kinase" evidence="16">
    <location>
        <begin position="273"/>
        <end position="489"/>
    </location>
</feature>
<keyword evidence="14 15" id="KW-0472">Membrane</keyword>
<evidence type="ECO:0000313" key="22">
    <source>
        <dbReference type="EMBL" id="KAA5398496.1"/>
    </source>
</evidence>
<evidence type="ECO:0000313" key="23">
    <source>
        <dbReference type="EMBL" id="KAA5405630.1"/>
    </source>
</evidence>
<dbReference type="EMBL" id="JAHOAX010000023">
    <property type="protein sequence ID" value="MBV3125179.1"/>
    <property type="molecule type" value="Genomic_DNA"/>
</dbReference>
<proteinExistence type="predicted"/>
<dbReference type="Proteomes" id="UP001181086">
    <property type="component" value="Unassembled WGS sequence"/>
</dbReference>
<dbReference type="FunFam" id="1.10.287.130:FF:000068">
    <property type="entry name" value="PAS domain-containing sensor histidine kinase"/>
    <property type="match status" value="1"/>
</dbReference>
<dbReference type="InterPro" id="IPR005467">
    <property type="entry name" value="His_kinase_dom"/>
</dbReference>
<dbReference type="GO" id="GO:0000156">
    <property type="term" value="F:phosphorelay response regulator activity"/>
    <property type="evidence" value="ECO:0007669"/>
    <property type="project" value="TreeGrafter"/>
</dbReference>
<evidence type="ECO:0000259" key="16">
    <source>
        <dbReference type="PROSITE" id="PS50109"/>
    </source>
</evidence>
<keyword evidence="6" id="KW-0597">Phosphoprotein</keyword>
<evidence type="ECO:0000313" key="24">
    <source>
        <dbReference type="EMBL" id="MBV3125179.1"/>
    </source>
</evidence>
<keyword evidence="5" id="KW-1003">Cell membrane</keyword>
<evidence type="ECO:0000313" key="21">
    <source>
        <dbReference type="EMBL" id="KAA5382125.1"/>
    </source>
</evidence>
<evidence type="ECO:0000313" key="36">
    <source>
        <dbReference type="Proteomes" id="UP000481700"/>
    </source>
</evidence>
<dbReference type="PANTHER" id="PTHR42878">
    <property type="entry name" value="TWO-COMPONENT HISTIDINE KINASE"/>
    <property type="match status" value="1"/>
</dbReference>
<reference evidence="26 37" key="4">
    <citation type="submission" date="2019-11" db="EMBL/GenBank/DDBJ databases">
        <title>Complete genome sequence of Bacteroides dorei DSM 17855.</title>
        <authorList>
            <person name="Russell J.T."/>
        </authorList>
    </citation>
    <scope>NUCLEOTIDE SEQUENCE [LARGE SCALE GENOMIC DNA]</scope>
    <source>
        <strain evidence="26 37">DSM 17855</strain>
    </source>
</reference>
<dbReference type="Proteomes" id="UP000294527">
    <property type="component" value="Unassembled WGS sequence"/>
</dbReference>
<keyword evidence="13" id="KW-0902">Two-component regulatory system</keyword>
<dbReference type="InterPro" id="IPR003594">
    <property type="entry name" value="HATPase_dom"/>
</dbReference>
<evidence type="ECO:0000313" key="19">
    <source>
        <dbReference type="EMBL" id="GKH82770.1"/>
    </source>
</evidence>
<feature type="domain" description="PAS" evidence="17">
    <location>
        <begin position="134"/>
        <end position="177"/>
    </location>
</feature>
<evidence type="ECO:0000313" key="35">
    <source>
        <dbReference type="Proteomes" id="UP000481616"/>
    </source>
</evidence>
<dbReference type="EMBL" id="CP046176">
    <property type="protein sequence ID" value="QJR76955.1"/>
    <property type="molecule type" value="Genomic_DNA"/>
</dbReference>
<reference evidence="25" key="7">
    <citation type="submission" date="2023-10" db="EMBL/GenBank/DDBJ databases">
        <title>Genome of Potential pathogenic bacteria in Crohn's disease.</title>
        <authorList>
            <person name="Rodriguez-Palacios A."/>
        </authorList>
    </citation>
    <scope>NUCLEOTIDE SEQUENCE</scope>
    <source>
        <strain evidence="25">CavFT-hAR62</strain>
    </source>
</reference>
<evidence type="ECO:0000313" key="33">
    <source>
        <dbReference type="Proteomes" id="UP000347681"/>
    </source>
</evidence>
<evidence type="ECO:0000313" key="20">
    <source>
        <dbReference type="EMBL" id="KAA5314505.1"/>
    </source>
</evidence>
<dbReference type="InterPro" id="IPR004358">
    <property type="entry name" value="Sig_transdc_His_kin-like_C"/>
</dbReference>
<evidence type="ECO:0000256" key="5">
    <source>
        <dbReference type="ARBA" id="ARBA00022475"/>
    </source>
</evidence>
<dbReference type="InterPro" id="IPR000014">
    <property type="entry name" value="PAS"/>
</dbReference>
<organism evidence="27 30">
    <name type="scientific">Phocaeicola dorei</name>
    <dbReference type="NCBI Taxonomy" id="357276"/>
    <lineage>
        <taxon>Bacteria</taxon>
        <taxon>Pseudomonadati</taxon>
        <taxon>Bacteroidota</taxon>
        <taxon>Bacteroidia</taxon>
        <taxon>Bacteroidales</taxon>
        <taxon>Bacteroidaceae</taxon>
        <taxon>Phocaeicola</taxon>
    </lineage>
</organism>
<evidence type="ECO:0000313" key="32">
    <source>
        <dbReference type="Proteomes" id="UP000294834"/>
    </source>
</evidence>
<protein>
    <recommendedName>
        <fullName evidence="4">histidine kinase</fullName>
        <ecNumber evidence="4">2.7.13.3</ecNumber>
    </recommendedName>
</protein>
<evidence type="ECO:0000256" key="3">
    <source>
        <dbReference type="ARBA" id="ARBA00004236"/>
    </source>
</evidence>
<evidence type="ECO:0000256" key="8">
    <source>
        <dbReference type="ARBA" id="ARBA00022692"/>
    </source>
</evidence>
<dbReference type="Proteomes" id="UP000777173">
    <property type="component" value="Unassembled WGS sequence"/>
</dbReference>
<dbReference type="SMART" id="SM00387">
    <property type="entry name" value="HATPase_c"/>
    <property type="match status" value="1"/>
</dbReference>
<evidence type="ECO:0000259" key="17">
    <source>
        <dbReference type="PROSITE" id="PS50112"/>
    </source>
</evidence>
<dbReference type="AlphaFoldDB" id="A0A076ITH0"/>
<dbReference type="InterPro" id="IPR003661">
    <property type="entry name" value="HisK_dim/P_dom"/>
</dbReference>
<dbReference type="Gene3D" id="1.10.287.130">
    <property type="match status" value="1"/>
</dbReference>
<evidence type="ECO:0000313" key="26">
    <source>
        <dbReference type="EMBL" id="QJR76955.1"/>
    </source>
</evidence>
<dbReference type="Pfam" id="PF00672">
    <property type="entry name" value="HAMP"/>
    <property type="match status" value="1"/>
</dbReference>
<dbReference type="EMBL" id="VVZB01000006">
    <property type="protein sequence ID" value="KAA5382125.1"/>
    <property type="molecule type" value="Genomic_DNA"/>
</dbReference>
<evidence type="ECO:0000313" key="28">
    <source>
        <dbReference type="EMBL" id="TDA75644.1"/>
    </source>
</evidence>
<dbReference type="SUPFAM" id="SSF47384">
    <property type="entry name" value="Homodimeric domain of signal transducing histidine kinase"/>
    <property type="match status" value="1"/>
</dbReference>
<dbReference type="RefSeq" id="WP_007835477.1">
    <property type="nucleotide sequence ID" value="NZ_BAABYF010000001.1"/>
</dbReference>
<dbReference type="GO" id="GO:0005886">
    <property type="term" value="C:plasma membrane"/>
    <property type="evidence" value="ECO:0007669"/>
    <property type="project" value="UniProtKB-SubCell"/>
</dbReference>
<comment type="subcellular location">
    <subcellularLocation>
        <location evidence="3">Cell membrane</location>
    </subcellularLocation>
    <subcellularLocation>
        <location evidence="2">Membrane</location>
        <topology evidence="2">Multi-pass membrane protein</topology>
    </subcellularLocation>
</comment>
<dbReference type="eggNOG" id="COG5002">
    <property type="taxonomic scope" value="Bacteria"/>
</dbReference>
<dbReference type="KEGG" id="bdh:GV66_17525"/>
<feature type="domain" description="HAMP" evidence="18">
    <location>
        <begin position="73"/>
        <end position="125"/>
    </location>
</feature>
<keyword evidence="8 15" id="KW-0812">Transmembrane</keyword>
<dbReference type="Gene3D" id="6.10.340.10">
    <property type="match status" value="1"/>
</dbReference>
<sequence>MNIKSKLTLAIGVLVAMIVLLVVLSVVNLQILTATEPDSPAAGPGLQRALLWIYVVGAACICIGIGMWLRLPASIDNPIKELTNAIQEIANHNYKKRLELSNSEEFSEVSKNFNRMAKRLEDYHASALSDMMASKKYMETIINSINEPIIGLNNDMEILFINDEALNVINLKREEVIKHSAQDISLRNDLLRRLIRELVEIPGEPVRDKEKEKKEPLKIYADNKESFFQVKYMSISQPGKDGVTMEKKGYVIMLKNITEFKELDSAKTTFISTISHELKTPISAIMMSLQLLEDQRIGALNEEQEDLANSIKENSERLLNITGELLNMTQVESGKLQLKPKITKPIELIEYAIKANRVQAEKFNIQIEVEYPEDKIGKLFVDSEKIAWVLTNLLSNAIRYSPENGRVVIGARQTDDGFIEMFVRDFGKGIDPRYHKSIFDHYFRVPGTKVQGSGLGLSISRDFVEAHNGTLTVDSKLGEGSMFVMRLKA</sequence>
<dbReference type="Gene3D" id="3.30.565.10">
    <property type="entry name" value="Histidine kinase-like ATPase, C-terminal domain"/>
    <property type="match status" value="1"/>
</dbReference>
<dbReference type="PRINTS" id="PR00344">
    <property type="entry name" value="BCTRLSENSOR"/>
</dbReference>
<evidence type="ECO:0000256" key="11">
    <source>
        <dbReference type="ARBA" id="ARBA00022840"/>
    </source>
</evidence>
<dbReference type="Proteomes" id="UP000441162">
    <property type="component" value="Unassembled WGS sequence"/>
</dbReference>
<dbReference type="CDD" id="cd00130">
    <property type="entry name" value="PAS"/>
    <property type="match status" value="1"/>
</dbReference>
<dbReference type="PANTHER" id="PTHR42878:SF7">
    <property type="entry name" value="SENSOR HISTIDINE KINASE GLRK"/>
    <property type="match status" value="1"/>
</dbReference>
<evidence type="ECO:0000256" key="1">
    <source>
        <dbReference type="ARBA" id="ARBA00000085"/>
    </source>
</evidence>
<dbReference type="CDD" id="cd00082">
    <property type="entry name" value="HisKA"/>
    <property type="match status" value="1"/>
</dbReference>
<evidence type="ECO:0000256" key="7">
    <source>
        <dbReference type="ARBA" id="ARBA00022679"/>
    </source>
</evidence>
<dbReference type="EC" id="2.7.13.3" evidence="4"/>
<dbReference type="Proteomes" id="UP001055104">
    <property type="component" value="Unassembled WGS sequence"/>
</dbReference>
<dbReference type="Proteomes" id="UP000481700">
    <property type="component" value="Unassembled WGS sequence"/>
</dbReference>
<reference evidence="31 32" key="3">
    <citation type="journal article" date="2019" name="Nat. Microbiol.">
        <title>Genomic variation and strain-specific functional adaptation in the human gut microbiome during early life.</title>
        <authorList>
            <person name="Vatanen T."/>
            <person name="Plichta D.R."/>
            <person name="Somani J."/>
            <person name="Munch P.C."/>
            <person name="Arthur T.D."/>
            <person name="Hall A.B."/>
            <person name="Rudolf S."/>
            <person name="Oakeley E.J."/>
            <person name="Ke X."/>
            <person name="Young R.A."/>
            <person name="Haiser H.J."/>
            <person name="Kolde R."/>
            <person name="Yassour M."/>
            <person name="Luopajarvi K."/>
            <person name="Siljander H."/>
            <person name="Virtanen S.M."/>
            <person name="Ilonen J."/>
            <person name="Uibo R."/>
            <person name="Tillmann V."/>
            <person name="Mokurov S."/>
            <person name="Dorshakova N."/>
            <person name="Porter J.A."/>
            <person name="McHardy A.C."/>
            <person name="Lahdesmaki H."/>
            <person name="Vlamakis H."/>
            <person name="Huttenhower C."/>
            <person name="Knip M."/>
            <person name="Xavier R.J."/>
        </authorList>
    </citation>
    <scope>NUCLEOTIDE SEQUENCE [LARGE SCALE GENOMIC DNA]</scope>
    <source>
        <strain evidence="28 31">RJX1047</strain>
        <strain evidence="29 32">RJX1052</strain>
    </source>
</reference>
<dbReference type="GO" id="GO:0007234">
    <property type="term" value="P:osmosensory signaling via phosphorelay pathway"/>
    <property type="evidence" value="ECO:0007669"/>
    <property type="project" value="TreeGrafter"/>
</dbReference>
<dbReference type="GO" id="GO:0000155">
    <property type="term" value="F:phosphorelay sensor kinase activity"/>
    <property type="evidence" value="ECO:0007669"/>
    <property type="project" value="InterPro"/>
</dbReference>
<dbReference type="Proteomes" id="UP000347681">
    <property type="component" value="Unassembled WGS sequence"/>
</dbReference>
<gene>
    <name evidence="19" type="ORF">CE91St7_36540</name>
    <name evidence="27" type="ORF">DWW04_22090</name>
    <name evidence="28" type="ORF">E1I98_04325</name>
    <name evidence="29" type="ORF">E1J06_10380</name>
    <name evidence="23" type="ORF">F2Y51_08450</name>
    <name evidence="22" type="ORF">F2Y58_09165</name>
    <name evidence="21" type="ORF">F2Y61_12935</name>
    <name evidence="20" type="ORF">F2Z07_20665</name>
    <name evidence="26" type="ORF">GKD17_11455</name>
    <name evidence="24" type="ORF">KSU80_18670</name>
    <name evidence="25" type="ORF">RVH45_01400</name>
</gene>
<dbReference type="PROSITE" id="PS50885">
    <property type="entry name" value="HAMP"/>
    <property type="match status" value="1"/>
</dbReference>
<dbReference type="Pfam" id="PF02518">
    <property type="entry name" value="HATPase_c"/>
    <property type="match status" value="1"/>
</dbReference>
<dbReference type="Proteomes" id="UP000481616">
    <property type="component" value="Unassembled WGS sequence"/>
</dbReference>
<evidence type="ECO:0000313" key="31">
    <source>
        <dbReference type="Proteomes" id="UP000294527"/>
    </source>
</evidence>
<dbReference type="KEGG" id="bdo:EL88_09555"/>
<reference evidence="24" key="5">
    <citation type="submission" date="2021-06" db="EMBL/GenBank/DDBJ databases">
        <title>Collection of gut derived symbiotic bacterial strains cultured from healthy donors.</title>
        <authorList>
            <person name="Lin H."/>
            <person name="Littmann E."/>
            <person name="Pamer E.G."/>
        </authorList>
    </citation>
    <scope>NUCLEOTIDE SEQUENCE</scope>
    <source>
        <strain evidence="24">MSK.5.10</strain>
    </source>
</reference>
<keyword evidence="7" id="KW-0808">Transferase</keyword>
<evidence type="ECO:0000313" key="37">
    <source>
        <dbReference type="Proteomes" id="UP000500949"/>
    </source>
</evidence>
<dbReference type="Pfam" id="PF00512">
    <property type="entry name" value="HisKA"/>
    <property type="match status" value="1"/>
</dbReference>
<dbReference type="FunFam" id="3.30.565.10:FF:000023">
    <property type="entry name" value="PAS domain-containing sensor histidine kinase"/>
    <property type="match status" value="1"/>
</dbReference>
<dbReference type="InterPro" id="IPR035965">
    <property type="entry name" value="PAS-like_dom_sf"/>
</dbReference>
<dbReference type="SMART" id="SM00091">
    <property type="entry name" value="PAS"/>
    <property type="match status" value="1"/>
</dbReference>
<evidence type="ECO:0000256" key="12">
    <source>
        <dbReference type="ARBA" id="ARBA00022989"/>
    </source>
</evidence>
<dbReference type="InterPro" id="IPR003660">
    <property type="entry name" value="HAMP_dom"/>
</dbReference>
<dbReference type="SUPFAM" id="SSF55785">
    <property type="entry name" value="PYP-like sensor domain (PAS domain)"/>
    <property type="match status" value="1"/>
</dbReference>
<dbReference type="Proteomes" id="UP000294834">
    <property type="component" value="Unassembled WGS sequence"/>
</dbReference>
<dbReference type="InterPro" id="IPR036890">
    <property type="entry name" value="HATPase_C_sf"/>
</dbReference>
<keyword evidence="9" id="KW-0547">Nucleotide-binding</keyword>
<evidence type="ECO:0000313" key="34">
    <source>
        <dbReference type="Proteomes" id="UP000441162"/>
    </source>
</evidence>
<dbReference type="EMBL" id="BQOB01000001">
    <property type="protein sequence ID" value="GKH82770.1"/>
    <property type="molecule type" value="Genomic_DNA"/>
</dbReference>
<reference evidence="33 34" key="2">
    <citation type="journal article" date="2019" name="Nat. Med.">
        <title>A library of human gut bacterial isolates paired with longitudinal multiomics data enables mechanistic microbiome research.</title>
        <authorList>
            <person name="Poyet M."/>
            <person name="Groussin M."/>
            <person name="Gibbons S.M."/>
            <person name="Avila-Pacheco J."/>
            <person name="Jiang X."/>
            <person name="Kearney S.M."/>
            <person name="Perrotta A.R."/>
            <person name="Berdy B."/>
            <person name="Zhao S."/>
            <person name="Lieberman T.D."/>
            <person name="Swanson P.K."/>
            <person name="Smith M."/>
            <person name="Roesemann S."/>
            <person name="Alexander J.E."/>
            <person name="Rich S.A."/>
            <person name="Livny J."/>
            <person name="Vlamakis H."/>
            <person name="Clish C."/>
            <person name="Bullock K."/>
            <person name="Deik A."/>
            <person name="Scott J."/>
            <person name="Pierce K.A."/>
            <person name="Xavier R.J."/>
            <person name="Alm E.J."/>
        </authorList>
    </citation>
    <scope>NUCLEOTIDE SEQUENCE [LARGE SCALE GENOMIC DNA]</scope>
    <source>
        <strain evidence="22 35">BIOML-A1</strain>
        <strain evidence="20 36">BIOML-A25</strain>
        <strain evidence="23 34">BIOML-A4</strain>
        <strain evidence="21 33">BIOML-A5</strain>
    </source>
</reference>
<comment type="catalytic activity">
    <reaction evidence="1">
        <text>ATP + protein L-histidine = ADP + protein N-phospho-L-histidine.</text>
        <dbReference type="EC" id="2.7.13.3"/>
    </reaction>
</comment>
<evidence type="ECO:0000256" key="14">
    <source>
        <dbReference type="ARBA" id="ARBA00023136"/>
    </source>
</evidence>
<dbReference type="EMBL" id="VVZV01000034">
    <property type="protein sequence ID" value="KAA5314505.1"/>
    <property type="molecule type" value="Genomic_DNA"/>
</dbReference>
<dbReference type="InterPro" id="IPR050351">
    <property type="entry name" value="BphY/WalK/GraS-like"/>
</dbReference>
<evidence type="ECO:0000256" key="13">
    <source>
        <dbReference type="ARBA" id="ARBA00023012"/>
    </source>
</evidence>
<dbReference type="InterPro" id="IPR036097">
    <property type="entry name" value="HisK_dim/P_sf"/>
</dbReference>